<dbReference type="AlphaFoldDB" id="G2DCU9"/>
<keyword evidence="3" id="KW-1185">Reference proteome</keyword>
<evidence type="ECO:0000256" key="1">
    <source>
        <dbReference type="SAM" id="SignalP"/>
    </source>
</evidence>
<dbReference type="EMBL" id="AFOC01000033">
    <property type="protein sequence ID" value="EGV51535.1"/>
    <property type="molecule type" value="Genomic_DNA"/>
</dbReference>
<dbReference type="Proteomes" id="UP000004491">
    <property type="component" value="Unassembled WGS sequence"/>
</dbReference>
<proteinExistence type="predicted"/>
<evidence type="ECO:0000313" key="2">
    <source>
        <dbReference type="EMBL" id="EGV51535.1"/>
    </source>
</evidence>
<accession>G2DCU9</accession>
<sequence>MPMLKTARLLTATALSVAVIVPLAQAGDEWDVKVDLQGSYGDYAKSTEREDLWSAGLIVTADYLDNVGFTVGYNKTEVNYTPGTPKLTQDALFASVRFHDTPDLLPGRLTYRLDGHLIENDDPTGNTDEGRILAPQIAYLAFDKSLYLDLGYAHSSYAGDLTLTQWTPTLGIGLNQGNDWLQLRGYLIHSSNASRTQGKEDTSAVEAKLTHYFGSDAPLGIDRLQATLLGGQRMYAVDGDAGAVYNLADIQKGSLSLGGTWDLDDSWSVLLVGGLEKYENQDISDEYDNRYLYFDVNRKW</sequence>
<feature type="chain" id="PRO_5003428781" evidence="1">
    <location>
        <begin position="27"/>
        <end position="300"/>
    </location>
</feature>
<name>G2DCU9_9GAMM</name>
<keyword evidence="1" id="KW-0732">Signal</keyword>
<feature type="signal peptide" evidence="1">
    <location>
        <begin position="1"/>
        <end position="26"/>
    </location>
</feature>
<protein>
    <submittedName>
        <fullName evidence="2">Uncharacterized protein</fullName>
    </submittedName>
</protein>
<comment type="caution">
    <text evidence="2">The sequence shown here is derived from an EMBL/GenBank/DDBJ whole genome shotgun (WGS) entry which is preliminary data.</text>
</comment>
<gene>
    <name evidence="2" type="ORF">Rifp1Sym_bf00080</name>
</gene>
<evidence type="ECO:0000313" key="3">
    <source>
        <dbReference type="Proteomes" id="UP000004491"/>
    </source>
</evidence>
<reference evidence="2" key="1">
    <citation type="journal article" date="2011" name="ISME J.">
        <title>The endosymbionts of the deep-sea tubeworms Riftia pachyptila and Tevnia jerichonana share an identical physiology as revealed by proteogenomic analyses.</title>
        <authorList>
            <person name="Gardebrecht A."/>
            <person name="Markert S."/>
            <person name="Felbeck H."/>
            <person name="Thuermer A."/>
            <person name="Albrecht D."/>
            <person name="Wollherr A."/>
            <person name="Kabisch J."/>
            <person name="Lehmann R."/>
            <person name="Daniel R."/>
            <person name="Liesegang H."/>
            <person name="Hecker M."/>
            <person name="Sievert S.M."/>
            <person name="Schweder T."/>
        </authorList>
    </citation>
    <scope>NUCLEOTIDE SEQUENCE [LARGE SCALE GENOMIC DNA]</scope>
</reference>
<organism evidence="2 3">
    <name type="scientific">endosymbiont of Riftia pachyptila</name>
    <name type="common">vent Ph05</name>
    <dbReference type="NCBI Taxonomy" id="1048808"/>
    <lineage>
        <taxon>Bacteria</taxon>
        <taxon>Pseudomonadati</taxon>
        <taxon>Pseudomonadota</taxon>
        <taxon>Gammaproteobacteria</taxon>
        <taxon>sulfur-oxidizing symbionts</taxon>
    </lineage>
</organism>